<keyword evidence="3" id="KW-1185">Reference proteome</keyword>
<feature type="region of interest" description="Disordered" evidence="1">
    <location>
        <begin position="62"/>
        <end position="98"/>
    </location>
</feature>
<dbReference type="Proteomes" id="UP001139031">
    <property type="component" value="Unassembled WGS sequence"/>
</dbReference>
<dbReference type="EMBL" id="JAIRAU010000008">
    <property type="protein sequence ID" value="MBZ5709652.1"/>
    <property type="molecule type" value="Genomic_DNA"/>
</dbReference>
<evidence type="ECO:0000256" key="1">
    <source>
        <dbReference type="SAM" id="MobiDB-lite"/>
    </source>
</evidence>
<gene>
    <name evidence="2" type="ORF">K7C98_10295</name>
</gene>
<accession>A0ABS7TND1</accession>
<evidence type="ECO:0000313" key="2">
    <source>
        <dbReference type="EMBL" id="MBZ5709652.1"/>
    </source>
</evidence>
<organism evidence="2 3">
    <name type="scientific">Nannocystis pusilla</name>
    <dbReference type="NCBI Taxonomy" id="889268"/>
    <lineage>
        <taxon>Bacteria</taxon>
        <taxon>Pseudomonadati</taxon>
        <taxon>Myxococcota</taxon>
        <taxon>Polyangia</taxon>
        <taxon>Nannocystales</taxon>
        <taxon>Nannocystaceae</taxon>
        <taxon>Nannocystis</taxon>
    </lineage>
</organism>
<evidence type="ECO:0000313" key="3">
    <source>
        <dbReference type="Proteomes" id="UP001139031"/>
    </source>
</evidence>
<sequence length="98" mass="10158">MNTVVARVLRVLTGQSPIALVHAIDELGHEHKLELPAATVRGVTTGHLLVLQWSLHAPPGLVGPTADTTPAEVAPRAETGNTTSASQLEALLGLSRGT</sequence>
<dbReference type="RefSeq" id="WP_224191424.1">
    <property type="nucleotide sequence ID" value="NZ_JAIRAU010000008.1"/>
</dbReference>
<comment type="caution">
    <text evidence="2">The sequence shown here is derived from an EMBL/GenBank/DDBJ whole genome shotgun (WGS) entry which is preliminary data.</text>
</comment>
<protein>
    <submittedName>
        <fullName evidence="2">Uncharacterized protein</fullName>
    </submittedName>
</protein>
<reference evidence="2" key="1">
    <citation type="submission" date="2021-08" db="EMBL/GenBank/DDBJ databases">
        <authorList>
            <person name="Stevens D.C."/>
        </authorList>
    </citation>
    <scope>NUCLEOTIDE SEQUENCE</scope>
    <source>
        <strain evidence="2">DSM 53165</strain>
    </source>
</reference>
<name>A0ABS7TND1_9BACT</name>
<proteinExistence type="predicted"/>